<dbReference type="OrthoDB" id="2107847at2759"/>
<evidence type="ECO:0000313" key="2">
    <source>
        <dbReference type="Proteomes" id="UP000193920"/>
    </source>
</evidence>
<evidence type="ECO:0000313" key="1">
    <source>
        <dbReference type="EMBL" id="ORY74972.1"/>
    </source>
</evidence>
<dbReference type="AlphaFoldDB" id="A0A1Y2ETT8"/>
<dbReference type="InterPro" id="IPR026832">
    <property type="entry name" value="Asteroid"/>
</dbReference>
<proteinExistence type="predicted"/>
<keyword evidence="2" id="KW-1185">Reference proteome</keyword>
<dbReference type="PANTHER" id="PTHR15665">
    <property type="entry name" value="ASTEROID PROTEIN"/>
    <property type="match status" value="1"/>
</dbReference>
<comment type="caution">
    <text evidence="1">The sequence shown here is derived from an EMBL/GenBank/DDBJ whole genome shotgun (WGS) entry which is preliminary data.</text>
</comment>
<protein>
    <submittedName>
        <fullName evidence="1">Uncharacterized protein</fullName>
    </submittedName>
</protein>
<reference evidence="1 2" key="1">
    <citation type="submission" date="2016-08" db="EMBL/GenBank/DDBJ databases">
        <title>A Parts List for Fungal Cellulosomes Revealed by Comparative Genomics.</title>
        <authorList>
            <consortium name="DOE Joint Genome Institute"/>
            <person name="Haitjema C.H."/>
            <person name="Gilmore S.P."/>
            <person name="Henske J.K."/>
            <person name="Solomon K.V."/>
            <person name="De Groot R."/>
            <person name="Kuo A."/>
            <person name="Mondo S.J."/>
            <person name="Salamov A.A."/>
            <person name="Labutti K."/>
            <person name="Zhao Z."/>
            <person name="Chiniquy J."/>
            <person name="Barry K."/>
            <person name="Brewer H.M."/>
            <person name="Purvine S.O."/>
            <person name="Wright A.T."/>
            <person name="Boxma B."/>
            <person name="Van Alen T."/>
            <person name="Hackstein J.H."/>
            <person name="Baker S.E."/>
            <person name="Grigoriev I.V."/>
            <person name="O'Malley M.A."/>
        </authorList>
    </citation>
    <scope>NUCLEOTIDE SEQUENCE [LARGE SCALE GENOMIC DNA]</scope>
    <source>
        <strain evidence="1 2">G1</strain>
    </source>
</reference>
<accession>A0A1Y2ETT8</accession>
<name>A0A1Y2ETT8_9FUNG</name>
<organism evidence="1 2">
    <name type="scientific">Neocallimastix californiae</name>
    <dbReference type="NCBI Taxonomy" id="1754190"/>
    <lineage>
        <taxon>Eukaryota</taxon>
        <taxon>Fungi</taxon>
        <taxon>Fungi incertae sedis</taxon>
        <taxon>Chytridiomycota</taxon>
        <taxon>Chytridiomycota incertae sedis</taxon>
        <taxon>Neocallimastigomycetes</taxon>
        <taxon>Neocallimastigales</taxon>
        <taxon>Neocallimastigaceae</taxon>
        <taxon>Neocallimastix</taxon>
    </lineage>
</organism>
<dbReference type="Proteomes" id="UP000193920">
    <property type="component" value="Unassembled WGS sequence"/>
</dbReference>
<dbReference type="EMBL" id="MCOG01000027">
    <property type="protein sequence ID" value="ORY74972.1"/>
    <property type="molecule type" value="Genomic_DNA"/>
</dbReference>
<dbReference type="PANTHER" id="PTHR15665:SF1">
    <property type="entry name" value="PROTEIN ASTEROID HOMOLOG 1"/>
    <property type="match status" value="1"/>
</dbReference>
<gene>
    <name evidence="1" type="ORF">LY90DRAFT_502410</name>
</gene>
<sequence>MDNYSLGRLTRGYINHEGITLRQASIIERICERIPQEFDPKLNRDFREILIKSVQQYNNTNNNINGINGRDFEISNDILNSFNSGNYFHRILNVIVKNQFECSYYFEDYSKESSWNITSNIRKSMYGLIKSRNNSINNNKGIIEEYSRNGVNISFNEVRPTFDYTYDDSSVERNYKQYLKIFDSNIEIVKKLPYYLIPVVASLRYLLKDKIEKKLLAYAEDDETYRHLPNASNYPVSYSQSKLNYYELEALIASSIAALTFTYLNKSSPYLKDTHEDTQESLINSLSHLSLNSTSTSFSSTNISSSNLTIENNIQINDQKIHQTPPFNNIYTAMTFNGNESGRYLILKNNRHLEALQNRSSSFKNAIHIYAEFKNTLIVNSYILQVLKLTENLTSFSSFYSMYCYIWEGAYYNMVDLFRRSTNNRAKITSIFKYLFNGRNMENTDNYMRKLGQIYKEMLKAIVSQ</sequence>